<protein>
    <submittedName>
        <fullName evidence="1">Uncharacterized protein</fullName>
    </submittedName>
</protein>
<dbReference type="Gene3D" id="3.40.630.30">
    <property type="match status" value="1"/>
</dbReference>
<comment type="caution">
    <text evidence="1">The sequence shown here is derived from an EMBL/GenBank/DDBJ whole genome shotgun (WGS) entry which is preliminary data.</text>
</comment>
<accession>A0A7Y0L7H0</accession>
<dbReference type="RefSeq" id="WP_169102934.1">
    <property type="nucleotide sequence ID" value="NZ_JABBVZ010000141.1"/>
</dbReference>
<dbReference type="AlphaFoldDB" id="A0A7Y0L7H0"/>
<dbReference type="InterPro" id="IPR016181">
    <property type="entry name" value="Acyl_CoA_acyltransferase"/>
</dbReference>
<evidence type="ECO:0000313" key="2">
    <source>
        <dbReference type="Proteomes" id="UP000533476"/>
    </source>
</evidence>
<reference evidence="1 2" key="1">
    <citation type="submission" date="2020-04" db="EMBL/GenBank/DDBJ databases">
        <authorList>
            <person name="Zhang R."/>
            <person name="Schippers A."/>
        </authorList>
    </citation>
    <scope>NUCLEOTIDE SEQUENCE [LARGE SCALE GENOMIC DNA]</scope>
    <source>
        <strain evidence="1 2">DSM 109850</strain>
    </source>
</reference>
<dbReference type="EMBL" id="JABBVZ010000141">
    <property type="protein sequence ID" value="NMP24728.1"/>
    <property type="molecule type" value="Genomic_DNA"/>
</dbReference>
<proteinExistence type="predicted"/>
<organism evidence="1 2">
    <name type="scientific">Sulfobacillus harzensis</name>
    <dbReference type="NCBI Taxonomy" id="2729629"/>
    <lineage>
        <taxon>Bacteria</taxon>
        <taxon>Bacillati</taxon>
        <taxon>Bacillota</taxon>
        <taxon>Clostridia</taxon>
        <taxon>Eubacteriales</taxon>
        <taxon>Clostridiales Family XVII. Incertae Sedis</taxon>
        <taxon>Sulfobacillus</taxon>
    </lineage>
</organism>
<dbReference type="SUPFAM" id="SSF55729">
    <property type="entry name" value="Acyl-CoA N-acyltransferases (Nat)"/>
    <property type="match status" value="1"/>
</dbReference>
<dbReference type="Proteomes" id="UP000533476">
    <property type="component" value="Unassembled WGS sequence"/>
</dbReference>
<evidence type="ECO:0000313" key="1">
    <source>
        <dbReference type="EMBL" id="NMP24728.1"/>
    </source>
</evidence>
<keyword evidence="2" id="KW-1185">Reference proteome</keyword>
<gene>
    <name evidence="1" type="ORF">HIJ39_20685</name>
</gene>
<name>A0A7Y0L7H0_9FIRM</name>
<sequence length="65" mass="7511">MAIEDDRLRGFVLFNTRTFGEQGYIRLFGVDRLHISSRLGPALLRRVESSVREQSIFRLVLLCAD</sequence>